<keyword evidence="2" id="KW-0378">Hydrolase</keyword>
<evidence type="ECO:0000259" key="1">
    <source>
        <dbReference type="Pfam" id="PF08924"/>
    </source>
</evidence>
<evidence type="ECO:0000313" key="3">
    <source>
        <dbReference type="EMBL" id="CEJ09001.1"/>
    </source>
</evidence>
<dbReference type="GO" id="GO:0016787">
    <property type="term" value="F:hydrolase activity"/>
    <property type="evidence" value="ECO:0007669"/>
    <property type="project" value="UniProtKB-KW"/>
</dbReference>
<reference evidence="3" key="1">
    <citation type="submission" date="2014-11" db="EMBL/GenBank/DDBJ databases">
        <authorList>
            <person name="Hornung B.V."/>
        </authorList>
    </citation>
    <scope>NUCLEOTIDE SEQUENCE</scope>
    <source>
        <strain evidence="3">INE</strain>
    </source>
</reference>
<dbReference type="KEGG" id="aacx:DEACI_3865"/>
<dbReference type="AlphaFoldDB" id="A0A8S0WI09"/>
<reference evidence="2" key="2">
    <citation type="submission" date="2020-01" db="EMBL/GenBank/DDBJ databases">
        <authorList>
            <person name="Hornung B."/>
        </authorList>
    </citation>
    <scope>NUCLEOTIDE SEQUENCE</scope>
    <source>
        <strain evidence="2">PacBioINE</strain>
    </source>
</reference>
<dbReference type="Proteomes" id="UP000836597">
    <property type="component" value="Chromosome"/>
</dbReference>
<dbReference type="SUPFAM" id="SSF51445">
    <property type="entry name" value="(Trans)glycosidases"/>
    <property type="match status" value="1"/>
</dbReference>
<dbReference type="Pfam" id="PF08924">
    <property type="entry name" value="Rv2525c_GlyHyd-like"/>
    <property type="match status" value="1"/>
</dbReference>
<proteinExistence type="predicted"/>
<keyword evidence="4" id="KW-1185">Reference proteome</keyword>
<protein>
    <submittedName>
        <fullName evidence="2">Glycoside hydrolase superfamily</fullName>
    </submittedName>
</protein>
<dbReference type="EMBL" id="CDGJ01000109">
    <property type="protein sequence ID" value="CEJ09001.1"/>
    <property type="molecule type" value="Genomic_DNA"/>
</dbReference>
<dbReference type="Proteomes" id="UP001071230">
    <property type="component" value="Unassembled WGS sequence"/>
</dbReference>
<dbReference type="InterPro" id="IPR017853">
    <property type="entry name" value="GH"/>
</dbReference>
<dbReference type="InterPro" id="IPR015020">
    <property type="entry name" value="Rv2525c-like_Glyco_Hydro-like"/>
</dbReference>
<name>A0A8S0WI09_9FIRM</name>
<dbReference type="Gene3D" id="3.20.20.80">
    <property type="entry name" value="Glycosidases"/>
    <property type="match status" value="1"/>
</dbReference>
<dbReference type="EMBL" id="LR746496">
    <property type="protein sequence ID" value="CAA7603042.1"/>
    <property type="molecule type" value="Genomic_DNA"/>
</dbReference>
<feature type="domain" description="Rv2525c-like glycoside hydrolase-like" evidence="1">
    <location>
        <begin position="17"/>
        <end position="96"/>
    </location>
</feature>
<evidence type="ECO:0000313" key="4">
    <source>
        <dbReference type="Proteomes" id="UP001071230"/>
    </source>
</evidence>
<organism evidence="2">
    <name type="scientific">Acididesulfobacillus acetoxydans</name>
    <dbReference type="NCBI Taxonomy" id="1561005"/>
    <lineage>
        <taxon>Bacteria</taxon>
        <taxon>Bacillati</taxon>
        <taxon>Bacillota</taxon>
        <taxon>Clostridia</taxon>
        <taxon>Eubacteriales</taxon>
        <taxon>Peptococcaceae</taxon>
        <taxon>Acididesulfobacillus</taxon>
    </lineage>
</organism>
<sequence>MEAMDCVTRLATQSALALKSAGIAAVGRYLGCCSGSWKALTPAELQAIHKAGLSLLLIWETNPTFAGYFSFAQGLSDAKEAVGEAGYLGAPKGSALRWISTPKREICLRFLTIFALSGRVSVSTSWALTVPMPL</sequence>
<gene>
    <name evidence="3" type="ORF">DEACI_3483</name>
    <name evidence="2" type="ORF">DEACI_3865</name>
</gene>
<evidence type="ECO:0000313" key="2">
    <source>
        <dbReference type="EMBL" id="CAA7603042.1"/>
    </source>
</evidence>
<accession>A0A8S0WI09</accession>